<accession>A0A1S1Z588</accession>
<keyword evidence="3 6" id="KW-0812">Transmembrane</keyword>
<dbReference type="Gene3D" id="1.10.357.140">
    <property type="entry name" value="UbiA prenyltransferase"/>
    <property type="match status" value="1"/>
</dbReference>
<evidence type="ECO:0000256" key="4">
    <source>
        <dbReference type="ARBA" id="ARBA00022989"/>
    </source>
</evidence>
<feature type="transmembrane region" description="Helical" evidence="6">
    <location>
        <begin position="172"/>
        <end position="190"/>
    </location>
</feature>
<dbReference type="STRING" id="915059.NH26_05440"/>
<dbReference type="NCBIfam" id="NF009513">
    <property type="entry name" value="PRK12872.1-3"/>
    <property type="match status" value="1"/>
</dbReference>
<dbReference type="InterPro" id="IPR050475">
    <property type="entry name" value="Prenyltransferase_related"/>
</dbReference>
<feature type="transmembrane region" description="Helical" evidence="6">
    <location>
        <begin position="122"/>
        <end position="138"/>
    </location>
</feature>
<evidence type="ECO:0000256" key="5">
    <source>
        <dbReference type="ARBA" id="ARBA00023136"/>
    </source>
</evidence>
<feature type="transmembrane region" description="Helical" evidence="6">
    <location>
        <begin position="53"/>
        <end position="76"/>
    </location>
</feature>
<evidence type="ECO:0000313" key="7">
    <source>
        <dbReference type="EMBL" id="OHX68454.1"/>
    </source>
</evidence>
<name>A0A1S1Z588_FLAPC</name>
<dbReference type="Pfam" id="PF01040">
    <property type="entry name" value="UbiA"/>
    <property type="match status" value="1"/>
</dbReference>
<keyword evidence="5 6" id="KW-0472">Membrane</keyword>
<evidence type="ECO:0000256" key="1">
    <source>
        <dbReference type="ARBA" id="ARBA00004141"/>
    </source>
</evidence>
<feature type="transmembrane region" description="Helical" evidence="6">
    <location>
        <begin position="145"/>
        <end position="166"/>
    </location>
</feature>
<dbReference type="InterPro" id="IPR000537">
    <property type="entry name" value="UbiA_prenyltransferase"/>
</dbReference>
<dbReference type="EMBL" id="JRYR02000001">
    <property type="protein sequence ID" value="OHX68454.1"/>
    <property type="molecule type" value="Genomic_DNA"/>
</dbReference>
<dbReference type="PANTHER" id="PTHR42723:SF1">
    <property type="entry name" value="CHLOROPHYLL SYNTHASE, CHLOROPLASTIC"/>
    <property type="match status" value="1"/>
</dbReference>
<comment type="caution">
    <text evidence="7">The sequence shown here is derived from an EMBL/GenBank/DDBJ whole genome shotgun (WGS) entry which is preliminary data.</text>
</comment>
<protein>
    <submittedName>
        <fullName evidence="7">Prenyltransferase</fullName>
    </submittedName>
</protein>
<reference evidence="7 8" key="1">
    <citation type="journal article" date="2012" name="Int. J. Syst. Evol. Microbiol.">
        <title>Flammeovirga pacifica sp. nov., isolated from deep-sea sediment.</title>
        <authorList>
            <person name="Xu H."/>
            <person name="Fu Y."/>
            <person name="Yang N."/>
            <person name="Ding Z."/>
            <person name="Lai Q."/>
            <person name="Zeng R."/>
        </authorList>
    </citation>
    <scope>NUCLEOTIDE SEQUENCE [LARGE SCALE GENOMIC DNA]</scope>
    <source>
        <strain evidence="8">DSM 24597 / LMG 26175 / WPAGA1</strain>
    </source>
</reference>
<dbReference type="CDD" id="cd13961">
    <property type="entry name" value="PT_UbiA_DGGGPS"/>
    <property type="match status" value="1"/>
</dbReference>
<proteinExistence type="predicted"/>
<dbReference type="AlphaFoldDB" id="A0A1S1Z588"/>
<evidence type="ECO:0000256" key="6">
    <source>
        <dbReference type="SAM" id="Phobius"/>
    </source>
</evidence>
<dbReference type="GO" id="GO:0016765">
    <property type="term" value="F:transferase activity, transferring alkyl or aryl (other than methyl) groups"/>
    <property type="evidence" value="ECO:0007669"/>
    <property type="project" value="InterPro"/>
</dbReference>
<feature type="transmembrane region" description="Helical" evidence="6">
    <location>
        <begin position="21"/>
        <end position="41"/>
    </location>
</feature>
<evidence type="ECO:0000256" key="2">
    <source>
        <dbReference type="ARBA" id="ARBA00022475"/>
    </source>
</evidence>
<evidence type="ECO:0000256" key="3">
    <source>
        <dbReference type="ARBA" id="ARBA00022692"/>
    </source>
</evidence>
<keyword evidence="2" id="KW-1003">Cell membrane</keyword>
<feature type="transmembrane region" description="Helical" evidence="6">
    <location>
        <begin position="97"/>
        <end position="116"/>
    </location>
</feature>
<dbReference type="PANTHER" id="PTHR42723">
    <property type="entry name" value="CHLOROPHYLL SYNTHASE"/>
    <property type="match status" value="1"/>
</dbReference>
<dbReference type="GO" id="GO:0016020">
    <property type="term" value="C:membrane"/>
    <property type="evidence" value="ECO:0007669"/>
    <property type="project" value="UniProtKB-SubCell"/>
</dbReference>
<keyword evidence="4 6" id="KW-1133">Transmembrane helix</keyword>
<dbReference type="InterPro" id="IPR044878">
    <property type="entry name" value="UbiA_sf"/>
</dbReference>
<dbReference type="Gene3D" id="1.20.120.1780">
    <property type="entry name" value="UbiA prenyltransferase"/>
    <property type="match status" value="1"/>
</dbReference>
<comment type="subcellular location">
    <subcellularLocation>
        <location evidence="1">Membrane</location>
        <topology evidence="1">Multi-pass membrane protein</topology>
    </subcellularLocation>
</comment>
<sequence length="291" mass="33969">MLPNKEKSFFIGIKDFLKLVRFNNLMIIFVTQWFARIFLIGPFEEWKYHLTDIGFWLLTLSTSLIAAAGYIINDYYDIKIDAVNKPNKQVVGKVMKRRVAIFTHTIFNFIAIMIGLFLSKEIGSIFFFTTFWLWLYSNNLKRRAFIGNISVAAMTSMSIFLVNIYFIEHNRAVYQFGLFAFFVSIIREVIKDLEDKEGDAQFGCKTLPIIWGDKKTKVFVYLLFAIFVIMSGVIISQMTNPYFQYYFTALLLPAFILMGLLYKASSVKNYHDISKWIKYYMLAGIIGMIFI</sequence>
<keyword evidence="8" id="KW-1185">Reference proteome</keyword>
<dbReference type="Proteomes" id="UP000179797">
    <property type="component" value="Unassembled WGS sequence"/>
</dbReference>
<evidence type="ECO:0000313" key="8">
    <source>
        <dbReference type="Proteomes" id="UP000179797"/>
    </source>
</evidence>
<gene>
    <name evidence="7" type="ORF">NH26_05440</name>
</gene>
<organism evidence="7 8">
    <name type="scientific">Flammeovirga pacifica</name>
    <dbReference type="NCBI Taxonomy" id="915059"/>
    <lineage>
        <taxon>Bacteria</taxon>
        <taxon>Pseudomonadati</taxon>
        <taxon>Bacteroidota</taxon>
        <taxon>Cytophagia</taxon>
        <taxon>Cytophagales</taxon>
        <taxon>Flammeovirgaceae</taxon>
        <taxon>Flammeovirga</taxon>
    </lineage>
</organism>
<feature type="transmembrane region" description="Helical" evidence="6">
    <location>
        <begin position="218"/>
        <end position="236"/>
    </location>
</feature>
<feature type="transmembrane region" description="Helical" evidence="6">
    <location>
        <begin position="242"/>
        <end position="261"/>
    </location>
</feature>